<accession>A0A0A8NM03</accession>
<reference evidence="4 12" key="5">
    <citation type="submission" date="2020-05" db="EMBL/GenBank/DDBJ databases">
        <title>Draft Genome Sequence of Bifidobacterium longum subsp. Infantis BI-G201, a Commercialization Strain.</title>
        <authorList>
            <person name="Song J."/>
            <person name="Xu Y."/>
            <person name="Han D."/>
            <person name="Teng Q."/>
            <person name="Jiang D."/>
            <person name="Liu Q."/>
        </authorList>
    </citation>
    <scope>NUCLEOTIDE SEQUENCE [LARGE SCALE GENOMIC DNA]</scope>
    <source>
        <strain evidence="4 12">BI-G201</strain>
    </source>
</reference>
<evidence type="ECO:0000313" key="8">
    <source>
        <dbReference type="Proteomes" id="UP000043107"/>
    </source>
</evidence>
<dbReference type="EMBL" id="JABNND010000019">
    <property type="protein sequence ID" value="NQX51505.1"/>
    <property type="molecule type" value="Genomic_DNA"/>
</dbReference>
<dbReference type="Proteomes" id="UP000067206">
    <property type="component" value="Chromosome"/>
</dbReference>
<feature type="transmembrane region" description="Helical" evidence="1">
    <location>
        <begin position="107"/>
        <end position="133"/>
    </location>
</feature>
<reference evidence="5" key="6">
    <citation type="submission" date="2021-03" db="EMBL/GenBank/DDBJ databases">
        <title>Genome sequencing of Bifidobacterium longum subsp. infantis JCM 7009.</title>
        <authorList>
            <person name="Kim J."/>
        </authorList>
    </citation>
    <scope>NUCLEOTIDE SEQUENCE</scope>
    <source>
        <strain evidence="5">JCM 7009</strain>
    </source>
</reference>
<evidence type="ECO:0000313" key="4">
    <source>
        <dbReference type="EMBL" id="NQX51505.1"/>
    </source>
</evidence>
<evidence type="ECO:0000313" key="7">
    <source>
        <dbReference type="EMBL" id="VUW82293.1"/>
    </source>
</evidence>
<dbReference type="EMBL" id="CP010411">
    <property type="protein sequence ID" value="ALE08544.1"/>
    <property type="molecule type" value="Genomic_DNA"/>
</dbReference>
<dbReference type="Proteomes" id="UP000319252">
    <property type="component" value="Unassembled WGS sequence"/>
</dbReference>
<feature type="transmembrane region" description="Helical" evidence="1">
    <location>
        <begin position="154"/>
        <end position="176"/>
    </location>
</feature>
<keyword evidence="8" id="KW-1185">Reference proteome</keyword>
<dbReference type="Pfam" id="PF04854">
    <property type="entry name" value="DUF624"/>
    <property type="match status" value="1"/>
</dbReference>
<dbReference type="RefSeq" id="WP_012578568.1">
    <property type="nucleotide sequence ID" value="NZ_BCYG01000058.1"/>
</dbReference>
<reference evidence="6 10" key="3">
    <citation type="submission" date="2019-04" db="EMBL/GenBank/DDBJ databases">
        <title>Genome Announcement To Ensure Probiotic Safety of Bifidobacterium longum subsp infantis UBBI-01.</title>
        <authorList>
            <person name="Sulthana A."/>
            <person name="Lakshmi S.G."/>
            <person name="Madempudi R.S."/>
        </authorList>
    </citation>
    <scope>NUCLEOTIDE SEQUENCE [LARGE SCALE GENOMIC DNA]</scope>
    <source>
        <strain evidence="6 10">UBBI-01</strain>
    </source>
</reference>
<proteinExistence type="predicted"/>
<dbReference type="EMBL" id="SSWL01000019">
    <property type="protein sequence ID" value="THJ26581.1"/>
    <property type="molecule type" value="Genomic_DNA"/>
</dbReference>
<dbReference type="Proteomes" id="UP000043107">
    <property type="component" value="Unassembled WGS sequence"/>
</dbReference>
<evidence type="ECO:0000313" key="2">
    <source>
        <dbReference type="EMBL" id="ALE08544.1"/>
    </source>
</evidence>
<dbReference type="EMBL" id="CABHML010000017">
    <property type="protein sequence ID" value="VUW82293.1"/>
    <property type="molecule type" value="Genomic_DNA"/>
</dbReference>
<dbReference type="Proteomes" id="UP000551316">
    <property type="component" value="Unassembled WGS sequence"/>
</dbReference>
<evidence type="ECO:0000313" key="6">
    <source>
        <dbReference type="EMBL" id="THJ26581.1"/>
    </source>
</evidence>
<evidence type="ECO:0000313" key="10">
    <source>
        <dbReference type="Proteomes" id="UP000306697"/>
    </source>
</evidence>
<dbReference type="Proteomes" id="UP000663618">
    <property type="component" value="Chromosome"/>
</dbReference>
<dbReference type="InterPro" id="IPR006938">
    <property type="entry name" value="DUF624"/>
</dbReference>
<name>A0A0A8NM03_BIFLI</name>
<keyword evidence="1" id="KW-0812">Transmembrane</keyword>
<evidence type="ECO:0000256" key="1">
    <source>
        <dbReference type="SAM" id="Phobius"/>
    </source>
</evidence>
<keyword evidence="1" id="KW-0472">Membrane</keyword>
<evidence type="ECO:0000313" key="11">
    <source>
        <dbReference type="Proteomes" id="UP000319252"/>
    </source>
</evidence>
<keyword evidence="1" id="KW-1133">Transmembrane helix</keyword>
<dbReference type="EMBL" id="CP071248">
    <property type="protein sequence ID" value="QSP97859.1"/>
    <property type="molecule type" value="Genomic_DNA"/>
</dbReference>
<evidence type="ECO:0000313" key="9">
    <source>
        <dbReference type="Proteomes" id="UP000067206"/>
    </source>
</evidence>
<feature type="transmembrane region" description="Helical" evidence="1">
    <location>
        <begin position="182"/>
        <end position="202"/>
    </location>
</feature>
<dbReference type="Proteomes" id="UP000306697">
    <property type="component" value="Unassembled WGS sequence"/>
</dbReference>
<evidence type="ECO:0000313" key="12">
    <source>
        <dbReference type="Proteomes" id="UP000551316"/>
    </source>
</evidence>
<dbReference type="PATRIC" id="fig|1682.24.peg.465"/>
<feature type="transmembrane region" description="Helical" evidence="1">
    <location>
        <begin position="12"/>
        <end position="39"/>
    </location>
</feature>
<reference evidence="3 8" key="1">
    <citation type="submission" date="2014-09" db="EMBL/GenBank/DDBJ databases">
        <authorList>
            <person name="Bertelli C."/>
        </authorList>
    </citation>
    <scope>NUCLEOTIDE SEQUENCE [LARGE SCALE GENOMIC DNA]</scope>
    <source>
        <strain evidence="3 8">BIC1401111250</strain>
    </source>
</reference>
<reference evidence="7 11" key="4">
    <citation type="submission" date="2019-07" db="EMBL/GenBank/DDBJ databases">
        <authorList>
            <person name="Chang H.-W."/>
            <person name="Raman A."/>
            <person name="Venkatesh S."/>
            <person name="Gehrig J."/>
        </authorList>
    </citation>
    <scope>NUCLEOTIDE SEQUENCE [LARGE SCALE GENOMIC DNA]</scope>
    <source>
        <strain evidence="7">B.longum_ssp_infantis_4</strain>
    </source>
</reference>
<protein>
    <submittedName>
        <fullName evidence="4">DUF624 domain-containing protein</fullName>
    </submittedName>
    <submittedName>
        <fullName evidence="2">Drug resistance transporter, EmrB/QacA subfamily</fullName>
    </submittedName>
</protein>
<reference evidence="2 9" key="2">
    <citation type="submission" date="2014-12" db="EMBL/GenBank/DDBJ databases">
        <title>Complete genome sequence of Bifidobacterium longum subsp. infantis BT1.</title>
        <authorList>
            <person name="Kim J.F."/>
            <person name="Kwak M.-J."/>
        </authorList>
    </citation>
    <scope>NUCLEOTIDE SEQUENCE [LARGE SCALE GENOMIC DNA]</scope>
    <source>
        <strain evidence="2 9">BT1</strain>
    </source>
</reference>
<evidence type="ECO:0000313" key="3">
    <source>
        <dbReference type="EMBL" id="CEF07096.1"/>
    </source>
</evidence>
<dbReference type="AlphaFoldDB" id="A0A0A8NM03"/>
<organism evidence="2 9">
    <name type="scientific">Bifidobacterium longum subsp. infantis</name>
    <dbReference type="NCBI Taxonomy" id="1682"/>
    <lineage>
        <taxon>Bacteria</taxon>
        <taxon>Bacillati</taxon>
        <taxon>Actinomycetota</taxon>
        <taxon>Actinomycetes</taxon>
        <taxon>Bifidobacteriales</taxon>
        <taxon>Bifidobacteriaceae</taxon>
        <taxon>Bifidobacterium</taxon>
    </lineage>
</organism>
<sequence length="219" mass="25171">MKRLAVGYEFICRIIMMVAVVNVAFVLHTLLGFVLGGLFPSVAASYSVFRQWLLDVEDRSWTIKRTWTTFHQAWLEEIGAANQLGWPQTIIWLLLIWEYWFVQNNDLGYVGTAVSGVLLVLNVLYGLFVFLSWSVHINFNENLLWTVRTSLVMVVARPLCSFIVLALFLATVWSYYTWPGLMMAFGPAVPIFFTMVAVYSWGKMPGMDVRVIEPLEKKR</sequence>
<gene>
    <name evidence="7" type="primary">yesV</name>
    <name evidence="5" type="ORF">BLI009_01420</name>
    <name evidence="3" type="ORF">BLIC_c02516</name>
    <name evidence="7" type="ORF">BLONGUMMC1_00556</name>
    <name evidence="6" type="ORF">E6L38_11550</name>
    <name evidence="4" type="ORF">HNS28_08650</name>
    <name evidence="2" type="ORF">RY67_481</name>
</gene>
<dbReference type="EMBL" id="CCWP01000052">
    <property type="protein sequence ID" value="CEF07096.1"/>
    <property type="molecule type" value="Genomic_DNA"/>
</dbReference>
<evidence type="ECO:0000313" key="5">
    <source>
        <dbReference type="EMBL" id="QSP97859.1"/>
    </source>
</evidence>